<gene>
    <name evidence="1" type="ORF">B0T10DRAFT_192879</name>
</gene>
<reference evidence="1 2" key="1">
    <citation type="journal article" date="2021" name="Nat. Commun.">
        <title>Genetic determinants of endophytism in the Arabidopsis root mycobiome.</title>
        <authorList>
            <person name="Mesny F."/>
            <person name="Miyauchi S."/>
            <person name="Thiergart T."/>
            <person name="Pickel B."/>
            <person name="Atanasova L."/>
            <person name="Karlsson M."/>
            <person name="Huettel B."/>
            <person name="Barry K.W."/>
            <person name="Haridas S."/>
            <person name="Chen C."/>
            <person name="Bauer D."/>
            <person name="Andreopoulos W."/>
            <person name="Pangilinan J."/>
            <person name="LaButti K."/>
            <person name="Riley R."/>
            <person name="Lipzen A."/>
            <person name="Clum A."/>
            <person name="Drula E."/>
            <person name="Henrissat B."/>
            <person name="Kohler A."/>
            <person name="Grigoriev I.V."/>
            <person name="Martin F.M."/>
            <person name="Hacquard S."/>
        </authorList>
    </citation>
    <scope>NUCLEOTIDE SEQUENCE [LARGE SCALE GENOMIC DNA]</scope>
    <source>
        <strain evidence="1 2">MPI-CAGE-CH-0241</strain>
    </source>
</reference>
<dbReference type="EMBL" id="JAGPYM010000030">
    <property type="protein sequence ID" value="KAH6877354.1"/>
    <property type="molecule type" value="Genomic_DNA"/>
</dbReference>
<comment type="caution">
    <text evidence="1">The sequence shown here is derived from an EMBL/GenBank/DDBJ whole genome shotgun (WGS) entry which is preliminary data.</text>
</comment>
<name>A0A9P8VWV6_9HYPO</name>
<evidence type="ECO:0000313" key="1">
    <source>
        <dbReference type="EMBL" id="KAH6877354.1"/>
    </source>
</evidence>
<evidence type="ECO:0000313" key="2">
    <source>
        <dbReference type="Proteomes" id="UP000777438"/>
    </source>
</evidence>
<dbReference type="Proteomes" id="UP000777438">
    <property type="component" value="Unassembled WGS sequence"/>
</dbReference>
<accession>A0A9P8VWV6</accession>
<proteinExistence type="predicted"/>
<organism evidence="1 2">
    <name type="scientific">Thelonectria olida</name>
    <dbReference type="NCBI Taxonomy" id="1576542"/>
    <lineage>
        <taxon>Eukaryota</taxon>
        <taxon>Fungi</taxon>
        <taxon>Dikarya</taxon>
        <taxon>Ascomycota</taxon>
        <taxon>Pezizomycotina</taxon>
        <taxon>Sordariomycetes</taxon>
        <taxon>Hypocreomycetidae</taxon>
        <taxon>Hypocreales</taxon>
        <taxon>Nectriaceae</taxon>
        <taxon>Thelonectria</taxon>
    </lineage>
</organism>
<keyword evidence="2" id="KW-1185">Reference proteome</keyword>
<sequence length="212" mass="23424">MAGQCRVSTGLTVKLMPCWSQREIGRELPNNVCAQLEGSSNLAGGEYRRAGTAKDRFSGSEEAGKTDRLELICLISQWRRFSPQRVSVWQLEAGKTAGRGGTRRLGGWTACKASRSTQNTVPLVGLGRLVSLIGRITRTMELCGHGRKDMGALSHVVALNLGGPELPICKPSFPWDWEPTPPTHTPLPFPLLCRRTGGMRKKDEKFYMQEKE</sequence>
<dbReference type="AlphaFoldDB" id="A0A9P8VWV6"/>
<protein>
    <submittedName>
        <fullName evidence="1">Uncharacterized protein</fullName>
    </submittedName>
</protein>